<dbReference type="PANTHER" id="PTHR30619:SF1">
    <property type="entry name" value="RECOMBINATION PROTEIN 2"/>
    <property type="match status" value="1"/>
</dbReference>
<dbReference type="SUPFAM" id="SSF56281">
    <property type="entry name" value="Metallo-hydrolase/oxidoreductase"/>
    <property type="match status" value="1"/>
</dbReference>
<dbReference type="Pfam" id="PF00753">
    <property type="entry name" value="Lactamase_B"/>
    <property type="match status" value="1"/>
</dbReference>
<keyword evidence="3" id="KW-1185">Reference proteome</keyword>
<dbReference type="InterPro" id="IPR036866">
    <property type="entry name" value="RibonucZ/Hydroxyglut_hydro"/>
</dbReference>
<evidence type="ECO:0000313" key="3">
    <source>
        <dbReference type="Proteomes" id="UP000596739"/>
    </source>
</evidence>
<accession>A0ABS1ERZ7</accession>
<dbReference type="InterPro" id="IPR001279">
    <property type="entry name" value="Metallo-B-lactamas"/>
</dbReference>
<reference evidence="3" key="1">
    <citation type="submission" date="2021-01" db="EMBL/GenBank/DDBJ databases">
        <title>Genome public.</title>
        <authorList>
            <person name="Liu C."/>
            <person name="Sun Q."/>
        </authorList>
    </citation>
    <scope>NUCLEOTIDE SEQUENCE [LARGE SCALE GENOMIC DNA]</scope>
    <source>
        <strain evidence="3">YIM B02505</strain>
    </source>
</reference>
<dbReference type="Proteomes" id="UP000596739">
    <property type="component" value="Unassembled WGS sequence"/>
</dbReference>
<dbReference type="PANTHER" id="PTHR30619">
    <property type="entry name" value="DNA INTERNALIZATION/COMPETENCE PROTEIN COMEC/REC2"/>
    <property type="match status" value="1"/>
</dbReference>
<comment type="caution">
    <text evidence="2">The sequence shown here is derived from an EMBL/GenBank/DDBJ whole genome shotgun (WGS) entry which is preliminary data.</text>
</comment>
<sequence length="403" mass="46212">MTEDIRINMFQAGQGDAFIISCGIGEQKKNIMIDGGTGDTFASSLQGFLKELDEQGEKIDLLIVTHIDNDHIGGVIEMLKHNKELGKTKIICIEEVWHNAYLQLQLDKQDQISEHQRRVVQEIKDRGDGSGESEKSEISTRQGSFLGSLLYEDDYNWNGYTDGIAISVENVPVYAFSDDLKLYILSPTNKCLEELGRFWLNELNKRNYIGKTSNGKLFDDAYEMLLRRIEEEEKKKQKEIKSKISSTRMSWDSYLNEVFKEDGKPTNKSSIAFVLEFKEKKLLYLGDAAPSVVEEKLREIYKSEKIPYKFDIVKVSHHGSSGNMSPELLKLIDSDKYLFSTNGKYGHPDLSTLVKIAENYPKKEVVKELIFNYENDSLKWMNSNIEKIKSLNYIAKVSNYEEV</sequence>
<dbReference type="InterPro" id="IPR052159">
    <property type="entry name" value="Competence_DNA_uptake"/>
</dbReference>
<proteinExistence type="predicted"/>
<dbReference type="EMBL" id="JAENHN010000046">
    <property type="protein sequence ID" value="MBK1812151.1"/>
    <property type="molecule type" value="Genomic_DNA"/>
</dbReference>
<dbReference type="RefSeq" id="WP_200271064.1">
    <property type="nucleotide sequence ID" value="NZ_JAENHN010000046.1"/>
</dbReference>
<dbReference type="Gene3D" id="3.60.15.10">
    <property type="entry name" value="Ribonuclease Z/Hydroxyacylglutathione hydrolase-like"/>
    <property type="match status" value="2"/>
</dbReference>
<protein>
    <submittedName>
        <fullName evidence="2">MBL fold metallo-hydrolase</fullName>
    </submittedName>
</protein>
<feature type="domain" description="Metallo-beta-lactamase" evidence="1">
    <location>
        <begin position="14"/>
        <end position="82"/>
    </location>
</feature>
<name>A0ABS1ERZ7_9CLOT</name>
<evidence type="ECO:0000259" key="1">
    <source>
        <dbReference type="Pfam" id="PF00753"/>
    </source>
</evidence>
<organism evidence="2 3">
    <name type="scientific">Clostridium yunnanense</name>
    <dbReference type="NCBI Taxonomy" id="2800325"/>
    <lineage>
        <taxon>Bacteria</taxon>
        <taxon>Bacillati</taxon>
        <taxon>Bacillota</taxon>
        <taxon>Clostridia</taxon>
        <taxon>Eubacteriales</taxon>
        <taxon>Clostridiaceae</taxon>
        <taxon>Clostridium</taxon>
    </lineage>
</organism>
<evidence type="ECO:0000313" key="2">
    <source>
        <dbReference type="EMBL" id="MBK1812151.1"/>
    </source>
</evidence>
<gene>
    <name evidence="2" type="ORF">JHL18_16125</name>
</gene>